<feature type="region of interest" description="Disordered" evidence="1">
    <location>
        <begin position="69"/>
        <end position="116"/>
    </location>
</feature>
<dbReference type="RefSeq" id="WP_327789495.1">
    <property type="nucleotide sequence ID" value="NZ_JARGEQ010000108.1"/>
</dbReference>
<evidence type="ECO:0000256" key="1">
    <source>
        <dbReference type="SAM" id="MobiDB-lite"/>
    </source>
</evidence>
<reference evidence="2 3" key="1">
    <citation type="submission" date="2023-03" db="EMBL/GenBank/DDBJ databases">
        <title>YIM 152171 draft genome.</title>
        <authorList>
            <person name="Yang Z."/>
        </authorList>
    </citation>
    <scope>NUCLEOTIDE SEQUENCE [LARGE SCALE GENOMIC DNA]</scope>
    <source>
        <strain evidence="2 3">YIM 152171</strain>
    </source>
</reference>
<keyword evidence="3" id="KW-1185">Reference proteome</keyword>
<dbReference type="AlphaFoldDB" id="A0AAP3XST6"/>
<dbReference type="Proteomes" id="UP001301140">
    <property type="component" value="Unassembled WGS sequence"/>
</dbReference>
<protein>
    <submittedName>
        <fullName evidence="2">Uncharacterized protein</fullName>
    </submittedName>
</protein>
<name>A0AAP3XST6_9PROT</name>
<proteinExistence type="predicted"/>
<accession>A0AAP3XST6</accession>
<evidence type="ECO:0000313" key="3">
    <source>
        <dbReference type="Proteomes" id="UP001301140"/>
    </source>
</evidence>
<sequence>MSHAGGIVAADAQELPADAPAVRQALVATGDAMAGPGEAGELLDVEVEQLAGLVVLVPADGLCRLQAAPTADAMAPEDAAGDRRGDAGLGGDPLAGPALAPQREDLILDGPQRPIG</sequence>
<evidence type="ECO:0000313" key="2">
    <source>
        <dbReference type="EMBL" id="MDF1587072.1"/>
    </source>
</evidence>
<gene>
    <name evidence="2" type="ORF">PZ740_11845</name>
</gene>
<organism evidence="2 3">
    <name type="scientific">Marinimicrococcus flavescens</name>
    <dbReference type="NCBI Taxonomy" id="3031815"/>
    <lineage>
        <taxon>Bacteria</taxon>
        <taxon>Pseudomonadati</taxon>
        <taxon>Pseudomonadota</taxon>
        <taxon>Alphaproteobacteria</taxon>
        <taxon>Geminicoccales</taxon>
        <taxon>Geminicoccaceae</taxon>
        <taxon>Marinimicrococcus</taxon>
    </lineage>
</organism>
<comment type="caution">
    <text evidence="2">The sequence shown here is derived from an EMBL/GenBank/DDBJ whole genome shotgun (WGS) entry which is preliminary data.</text>
</comment>
<dbReference type="EMBL" id="JARGEQ010000108">
    <property type="protein sequence ID" value="MDF1587072.1"/>
    <property type="molecule type" value="Genomic_DNA"/>
</dbReference>